<dbReference type="SMART" id="SM00091">
    <property type="entry name" value="PAS"/>
    <property type="match status" value="1"/>
</dbReference>
<organism evidence="15 16">
    <name type="scientific">Candidatus Lokiarchaeum ossiferum</name>
    <dbReference type="NCBI Taxonomy" id="2951803"/>
    <lineage>
        <taxon>Archaea</taxon>
        <taxon>Promethearchaeati</taxon>
        <taxon>Promethearchaeota</taxon>
        <taxon>Promethearchaeia</taxon>
        <taxon>Promethearchaeales</taxon>
        <taxon>Promethearchaeaceae</taxon>
        <taxon>Candidatus Lokiarchaeum</taxon>
    </lineage>
</organism>
<feature type="transmembrane region" description="Helical" evidence="13">
    <location>
        <begin position="32"/>
        <end position="49"/>
    </location>
</feature>
<evidence type="ECO:0000256" key="11">
    <source>
        <dbReference type="ARBA" id="ARBA00022989"/>
    </source>
</evidence>
<reference evidence="15" key="1">
    <citation type="submission" date="2022-09" db="EMBL/GenBank/DDBJ databases">
        <title>Actin cytoskeleton and complex cell architecture in an #Asgard archaeon.</title>
        <authorList>
            <person name="Ponce Toledo R.I."/>
            <person name="Schleper C."/>
            <person name="Rodrigues Oliveira T."/>
            <person name="Wollweber F."/>
            <person name="Xu J."/>
            <person name="Rittmann S."/>
            <person name="Klingl A."/>
            <person name="Pilhofer M."/>
        </authorList>
    </citation>
    <scope>NUCLEOTIDE SEQUENCE</scope>
    <source>
        <strain evidence="15">B-35</strain>
    </source>
</reference>
<evidence type="ECO:0000256" key="9">
    <source>
        <dbReference type="ARBA" id="ARBA00022777"/>
    </source>
</evidence>
<feature type="transmembrane region" description="Helical" evidence="13">
    <location>
        <begin position="224"/>
        <end position="243"/>
    </location>
</feature>
<keyword evidence="11 13" id="KW-1133">Transmembrane helix</keyword>
<dbReference type="InterPro" id="IPR003594">
    <property type="entry name" value="HATPase_dom"/>
</dbReference>
<dbReference type="InterPro" id="IPR035965">
    <property type="entry name" value="PAS-like_dom_sf"/>
</dbReference>
<keyword evidence="9" id="KW-0418">Kinase</keyword>
<accession>A0ABY6HQI1</accession>
<protein>
    <recommendedName>
        <fullName evidence="3">histidine kinase</fullName>
        <ecNumber evidence="3">2.7.13.3</ecNumber>
    </recommendedName>
</protein>
<proteinExistence type="predicted"/>
<evidence type="ECO:0000256" key="1">
    <source>
        <dbReference type="ARBA" id="ARBA00000085"/>
    </source>
</evidence>
<dbReference type="PANTHER" id="PTHR41523">
    <property type="entry name" value="TWO-COMPONENT SYSTEM SENSOR PROTEIN"/>
    <property type="match status" value="1"/>
</dbReference>
<evidence type="ECO:0000256" key="8">
    <source>
        <dbReference type="ARBA" id="ARBA00022741"/>
    </source>
</evidence>
<evidence type="ECO:0000313" key="16">
    <source>
        <dbReference type="Proteomes" id="UP001208689"/>
    </source>
</evidence>
<dbReference type="CDD" id="cd00130">
    <property type="entry name" value="PAS"/>
    <property type="match status" value="1"/>
</dbReference>
<keyword evidence="8" id="KW-0547">Nucleotide-binding</keyword>
<keyword evidence="10" id="KW-0067">ATP-binding</keyword>
<evidence type="ECO:0000256" key="7">
    <source>
        <dbReference type="ARBA" id="ARBA00022692"/>
    </source>
</evidence>
<dbReference type="InterPro" id="IPR013767">
    <property type="entry name" value="PAS_fold"/>
</dbReference>
<dbReference type="SUPFAM" id="SSF55785">
    <property type="entry name" value="PYP-like sensor domain (PAS domain)"/>
    <property type="match status" value="1"/>
</dbReference>
<dbReference type="PROSITE" id="PS50112">
    <property type="entry name" value="PAS"/>
    <property type="match status" value="1"/>
</dbReference>
<dbReference type="Pfam" id="PF07568">
    <property type="entry name" value="HisKA_2"/>
    <property type="match status" value="1"/>
</dbReference>
<dbReference type="EMBL" id="CP104013">
    <property type="protein sequence ID" value="UYP45763.1"/>
    <property type="molecule type" value="Genomic_DNA"/>
</dbReference>
<keyword evidence="6" id="KW-0808">Transferase</keyword>
<evidence type="ECO:0000256" key="2">
    <source>
        <dbReference type="ARBA" id="ARBA00004651"/>
    </source>
</evidence>
<dbReference type="InterPro" id="IPR011495">
    <property type="entry name" value="Sig_transdc_His_kin_sub2_dim/P"/>
</dbReference>
<keyword evidence="4" id="KW-1003">Cell membrane</keyword>
<comment type="catalytic activity">
    <reaction evidence="1">
        <text>ATP + protein L-histidine = ADP + protein N-phospho-L-histidine.</text>
        <dbReference type="EC" id="2.7.13.3"/>
    </reaction>
</comment>
<dbReference type="Gene3D" id="3.30.565.10">
    <property type="entry name" value="Histidine kinase-like ATPase, C-terminal domain"/>
    <property type="match status" value="1"/>
</dbReference>
<dbReference type="Pfam" id="PF00989">
    <property type="entry name" value="PAS"/>
    <property type="match status" value="1"/>
</dbReference>
<evidence type="ECO:0000256" key="10">
    <source>
        <dbReference type="ARBA" id="ARBA00022840"/>
    </source>
</evidence>
<evidence type="ECO:0000256" key="4">
    <source>
        <dbReference type="ARBA" id="ARBA00022475"/>
    </source>
</evidence>
<sequence>MKFPILSRNLGIEEYLITMHFRLSKVGLKSKILVYIVFVSIIPMVAVSIESSQNLQNIIFEEKRTALKAHADICLSQLNYTYSQFLNGAFDNESEAQKSALSAIREFRYGKDFQDYFWIQGERNETAFMIMHPYFPGLADDLETEMSEEANLVMSIALNEVNEVDEDPNEGFIEYDWPLYNDSTVLVPKLSFIKHFLPWNWVVGTGVYIDDVDIIVRSNLIDRLIFIFSIYVVIGTVIVVLIWRDLHERDLAQKSKLRLTKILETTSDLVAMATTDLKISFINKAGRNLIGLAEDEDISSLVIPNFHPPEVSNYIKETLIPIAIQKGMSVGETRLLTKKMQEIPVSQVIMAHKNPKGKLEYLSTIIRDISDLKNSETTLKQALHDKDVLLREIHHRVKNNLQIISSLIRLQKPAVDLTNVKQFNQDFQNRIRTMSLLHEILYNSSDFEIIYLDEYVNLLVKYLQDSYPENSQNVTFQTIIDPIEIDLSQAISCGLIINEIISNSIKYAFPNGEKGVIEIKIWLENKNEIYMEIRDYGKGINPKINFPNDSTLGLQLIAGLTNQLNGTVSLDRENGTCYKIEFKKSI</sequence>
<dbReference type="SUPFAM" id="SSF55874">
    <property type="entry name" value="ATPase domain of HSP90 chaperone/DNA topoisomerase II/histidine kinase"/>
    <property type="match status" value="1"/>
</dbReference>
<evidence type="ECO:0000313" key="15">
    <source>
        <dbReference type="EMBL" id="UYP45763.1"/>
    </source>
</evidence>
<dbReference type="InterPro" id="IPR036890">
    <property type="entry name" value="HATPase_C_sf"/>
</dbReference>
<keyword evidence="5" id="KW-0597">Phosphoprotein</keyword>
<dbReference type="InterPro" id="IPR000014">
    <property type="entry name" value="PAS"/>
</dbReference>
<comment type="subcellular location">
    <subcellularLocation>
        <location evidence="2">Cell membrane</location>
        <topology evidence="2">Multi-pass membrane protein</topology>
    </subcellularLocation>
</comment>
<feature type="domain" description="PAS" evidence="14">
    <location>
        <begin position="255"/>
        <end position="327"/>
    </location>
</feature>
<dbReference type="Pfam" id="PF02518">
    <property type="entry name" value="HATPase_c"/>
    <property type="match status" value="1"/>
</dbReference>
<evidence type="ECO:0000256" key="13">
    <source>
        <dbReference type="SAM" id="Phobius"/>
    </source>
</evidence>
<name>A0ABY6HQI1_9ARCH</name>
<evidence type="ECO:0000256" key="12">
    <source>
        <dbReference type="ARBA" id="ARBA00023136"/>
    </source>
</evidence>
<dbReference type="SMART" id="SM00387">
    <property type="entry name" value="HATPase_c"/>
    <property type="match status" value="1"/>
</dbReference>
<evidence type="ECO:0000256" key="3">
    <source>
        <dbReference type="ARBA" id="ARBA00012438"/>
    </source>
</evidence>
<evidence type="ECO:0000259" key="14">
    <source>
        <dbReference type="PROSITE" id="PS50112"/>
    </source>
</evidence>
<dbReference type="PANTHER" id="PTHR41523:SF8">
    <property type="entry name" value="ETHYLENE RESPONSE SENSOR PROTEIN"/>
    <property type="match status" value="1"/>
</dbReference>
<keyword evidence="12 13" id="KW-0472">Membrane</keyword>
<evidence type="ECO:0000256" key="6">
    <source>
        <dbReference type="ARBA" id="ARBA00022679"/>
    </source>
</evidence>
<dbReference type="Proteomes" id="UP001208689">
    <property type="component" value="Chromosome"/>
</dbReference>
<dbReference type="Gene3D" id="3.30.450.20">
    <property type="entry name" value="PAS domain"/>
    <property type="match status" value="2"/>
</dbReference>
<evidence type="ECO:0000256" key="5">
    <source>
        <dbReference type="ARBA" id="ARBA00022553"/>
    </source>
</evidence>
<keyword evidence="16" id="KW-1185">Reference proteome</keyword>
<dbReference type="Pfam" id="PF17200">
    <property type="entry name" value="sCache_2"/>
    <property type="match status" value="1"/>
</dbReference>
<keyword evidence="7 13" id="KW-0812">Transmembrane</keyword>
<dbReference type="InterPro" id="IPR033480">
    <property type="entry name" value="sCache_2"/>
</dbReference>
<gene>
    <name evidence="15" type="ORF">NEF87_002048</name>
</gene>
<dbReference type="NCBIfam" id="TIGR00229">
    <property type="entry name" value="sensory_box"/>
    <property type="match status" value="1"/>
</dbReference>
<dbReference type="EC" id="2.7.13.3" evidence="3"/>